<protein>
    <submittedName>
        <fullName evidence="3">Uncharacterized protein</fullName>
    </submittedName>
</protein>
<evidence type="ECO:0000256" key="2">
    <source>
        <dbReference type="SAM" id="MobiDB-lite"/>
    </source>
</evidence>
<dbReference type="EMBL" id="JBHFFA010000004">
    <property type="protein sequence ID" value="KAL2628706.1"/>
    <property type="molecule type" value="Genomic_DNA"/>
</dbReference>
<proteinExistence type="predicted"/>
<keyword evidence="4" id="KW-1185">Reference proteome</keyword>
<accession>A0ABD1YD52</accession>
<dbReference type="InterPro" id="IPR011333">
    <property type="entry name" value="SKP1/BTB/POZ_sf"/>
</dbReference>
<evidence type="ECO:0000256" key="1">
    <source>
        <dbReference type="ARBA" id="ARBA00004906"/>
    </source>
</evidence>
<evidence type="ECO:0000313" key="4">
    <source>
        <dbReference type="Proteomes" id="UP001605036"/>
    </source>
</evidence>
<dbReference type="Gene3D" id="3.30.710.10">
    <property type="entry name" value="Potassium Channel Kv1.1, Chain A"/>
    <property type="match status" value="1"/>
</dbReference>
<comment type="caution">
    <text evidence="3">The sequence shown here is derived from an EMBL/GenBank/DDBJ whole genome shotgun (WGS) entry which is preliminary data.</text>
</comment>
<feature type="region of interest" description="Disordered" evidence="2">
    <location>
        <begin position="712"/>
        <end position="737"/>
    </location>
</feature>
<feature type="region of interest" description="Disordered" evidence="2">
    <location>
        <begin position="193"/>
        <end position="248"/>
    </location>
</feature>
<gene>
    <name evidence="3" type="ORF">R1flu_013392</name>
</gene>
<organism evidence="3 4">
    <name type="scientific">Riccia fluitans</name>
    <dbReference type="NCBI Taxonomy" id="41844"/>
    <lineage>
        <taxon>Eukaryota</taxon>
        <taxon>Viridiplantae</taxon>
        <taxon>Streptophyta</taxon>
        <taxon>Embryophyta</taxon>
        <taxon>Marchantiophyta</taxon>
        <taxon>Marchantiopsida</taxon>
        <taxon>Marchantiidae</taxon>
        <taxon>Marchantiales</taxon>
        <taxon>Ricciaceae</taxon>
        <taxon>Riccia</taxon>
    </lineage>
</organism>
<name>A0ABD1YD52_9MARC</name>
<dbReference type="Proteomes" id="UP001605036">
    <property type="component" value="Unassembled WGS sequence"/>
</dbReference>
<evidence type="ECO:0000313" key="3">
    <source>
        <dbReference type="EMBL" id="KAL2628706.1"/>
    </source>
</evidence>
<reference evidence="3 4" key="1">
    <citation type="submission" date="2024-09" db="EMBL/GenBank/DDBJ databases">
        <title>Chromosome-scale assembly of Riccia fluitans.</title>
        <authorList>
            <person name="Paukszto L."/>
            <person name="Sawicki J."/>
            <person name="Karawczyk K."/>
            <person name="Piernik-Szablinska J."/>
            <person name="Szczecinska M."/>
            <person name="Mazdziarz M."/>
        </authorList>
    </citation>
    <scope>NUCLEOTIDE SEQUENCE [LARGE SCALE GENOMIC DNA]</scope>
    <source>
        <strain evidence="3">Rf_01</strain>
        <tissue evidence="3">Aerial parts of the thallus</tissue>
    </source>
</reference>
<comment type="pathway">
    <text evidence="1">Protein modification; protein ubiquitination.</text>
</comment>
<sequence length="947" mass="106671">MADKNPFKAQDAYQENAMSRREIMEKSHDAAKAMAEMLGQEGQFHSLGAAYGQHSAIPLPKTDEKPQEIKLFLHGKPTVAAQPQTTNADLGYEAAEKLGEAGYVGSFKSDWKETEIQNEEEEEEEELITEILERRLAYLYMSFQPPEQVEGPADTLFIVTRGKEGSGVTRRALIRAHSKVLQRYNDAFNELIGYRQPAPPSSDSENDKEEEQITVSPSHEPKPFAMRKPSQWWRTSTLPSERSDDADNEIKYGGATQWAGDYGDGERWEADADEEVYNEERGTGDYGDGLHWTPNQRDDHRVSLLDGMMDDWQIVDRNNEAKDQGAASTIADGVTSEELSYDQRGSVRFKESEFLKHKRPSADYEFMGRNTRRQSQAFTDDGLMDLGLQHVIGNLQDSQKPLLVKEFLDASSKLVKLPGWEHLPPEVKVPFEKFANSVSNFTTPAAHAAVKALEQEYSTLRDGGGLESNFLGMVGRRESKAMAGILTNITRGVAERKKSSMILAQAKHEDQAGVGKDVSATAARTALERRKSASYLQSQEKRKSILALEPQKSIALIATQDKRITPSFLERRQSKALLEIAQKEKRKSDTDDLNLRRRTSKAAVAAFERKKKMSVLETKSEAEMEFNADFDGGWKGSQKLLPPAKEGRRVSLASLGLSSEIMHEGMDGQARRISTMALDEKSKRKSSVGFLERKGSQALIDMKQMERLASLMKNSPSPSQRRPSQPPPLSHTREEDKDGVVRFYEEEDEDIYATSSSSSEEPEPPQLPKDVVYVIEKRHWTADTLHAILEFIYTEVVHIHCEELPEVYAAANEILLSSLTDSIRLKPIINYFSLAMVNEYNRVALLQLAKQLTTEADFNNYVNSNQDFHQLKKLCEAFTLAEDGPKEKKPYILLFETAHISFRNLPFVTPGLHDINGEMVILPHPSSMFFSKYIWFISIPAEVTILT</sequence>
<dbReference type="AlphaFoldDB" id="A0ABD1YD52"/>